<accession>A0A6J0SR23</accession>
<feature type="compositionally biased region" description="Basic and acidic residues" evidence="1">
    <location>
        <begin position="321"/>
        <end position="335"/>
    </location>
</feature>
<dbReference type="KEGG" id="pvt:110072947"/>
<dbReference type="Proteomes" id="UP001652642">
    <property type="component" value="Chromosome 12"/>
</dbReference>
<organism evidence="2 3">
    <name type="scientific">Pogona vitticeps</name>
    <name type="common">central bearded dragon</name>
    <dbReference type="NCBI Taxonomy" id="103695"/>
    <lineage>
        <taxon>Eukaryota</taxon>
        <taxon>Metazoa</taxon>
        <taxon>Chordata</taxon>
        <taxon>Craniata</taxon>
        <taxon>Vertebrata</taxon>
        <taxon>Euteleostomi</taxon>
        <taxon>Lepidosauria</taxon>
        <taxon>Squamata</taxon>
        <taxon>Bifurcata</taxon>
        <taxon>Unidentata</taxon>
        <taxon>Episquamata</taxon>
        <taxon>Toxicofera</taxon>
        <taxon>Iguania</taxon>
        <taxon>Acrodonta</taxon>
        <taxon>Agamidae</taxon>
        <taxon>Amphibolurinae</taxon>
        <taxon>Pogona</taxon>
    </lineage>
</organism>
<dbReference type="GeneID" id="110072947"/>
<dbReference type="PANTHER" id="PTHR22442">
    <property type="match status" value="1"/>
</dbReference>
<proteinExistence type="predicted"/>
<evidence type="ECO:0000313" key="2">
    <source>
        <dbReference type="Proteomes" id="UP001652642"/>
    </source>
</evidence>
<dbReference type="OrthoDB" id="8954808at2759"/>
<dbReference type="CTD" id="434197"/>
<feature type="region of interest" description="Disordered" evidence="1">
    <location>
        <begin position="296"/>
        <end position="381"/>
    </location>
</feature>
<evidence type="ECO:0000256" key="1">
    <source>
        <dbReference type="SAM" id="MobiDB-lite"/>
    </source>
</evidence>
<protein>
    <submittedName>
        <fullName evidence="3">Protein FAM169B isoform X1</fullName>
    </submittedName>
</protein>
<dbReference type="InterPro" id="IPR029625">
    <property type="entry name" value="FAM169"/>
</dbReference>
<dbReference type="PANTHER" id="PTHR22442:SF4">
    <property type="entry name" value="PROTEIN FAM169BP"/>
    <property type="match status" value="1"/>
</dbReference>
<name>A0A6J0SR23_9SAUR</name>
<keyword evidence="2" id="KW-1185">Reference proteome</keyword>
<sequence length="381" mass="43566">MAAATGPRLARSASASAVHLYPVDIKYEKPEVLEAAAQVYYTKVLEESSSEAEFLCIPGKENIKLQASLMSFVPLYREDSERKLLVLTDPQEKNKVLSVYLDSSWWLIEDVVKTADPSRESLMQVHTYAERIVLFVLNCIIFGILERNSTCDALFVPHSKEEHAKIFWKKGEAAAFYTVKPKGSLCDGHTGQCYLLPVLDTMFVQKKFRRRGLGMKMLYDFCQMFATEDALGLSFPVSPNMYRVCQKFLETYPEEQSRLWEVEAPGDWNQRVNIWLKIQLDQSRPKKVGLSSHIEKFQDDEPGQSDEGKMNQRSGHLRNRKTSEDEAKEFSHGPEETVNPDPHWEERDIQGTAKVQQDPRVKKRQSSGEAPEAPKHFKAMP</sequence>
<reference evidence="3" key="1">
    <citation type="submission" date="2025-08" db="UniProtKB">
        <authorList>
            <consortium name="RefSeq"/>
        </authorList>
    </citation>
    <scope>IDENTIFICATION</scope>
</reference>
<dbReference type="AlphaFoldDB" id="A0A6J0SR23"/>
<dbReference type="RefSeq" id="XP_020637348.2">
    <property type="nucleotide sequence ID" value="XM_020781689.2"/>
</dbReference>
<gene>
    <name evidence="3" type="primary">FAM169B</name>
</gene>
<evidence type="ECO:0000313" key="3">
    <source>
        <dbReference type="RefSeq" id="XP_020637348.2"/>
    </source>
</evidence>
<dbReference type="InParanoid" id="A0A6J0SR23"/>